<dbReference type="PANTHER" id="PTHR11860:SF87">
    <property type="entry name" value="CMRF35-LIKE MOLECULE 8"/>
    <property type="match status" value="1"/>
</dbReference>
<dbReference type="Pfam" id="PF07686">
    <property type="entry name" value="V-set"/>
    <property type="match status" value="1"/>
</dbReference>
<dbReference type="SUPFAM" id="SSF48726">
    <property type="entry name" value="Immunoglobulin"/>
    <property type="match status" value="2"/>
</dbReference>
<dbReference type="RefSeq" id="XP_017314166.1">
    <property type="nucleotide sequence ID" value="XM_017458677.3"/>
</dbReference>
<evidence type="ECO:0000256" key="3">
    <source>
        <dbReference type="ARBA" id="ARBA00023136"/>
    </source>
</evidence>
<keyword evidence="6" id="KW-0732">Signal</keyword>
<evidence type="ECO:0000256" key="1">
    <source>
        <dbReference type="ARBA" id="ARBA00004370"/>
    </source>
</evidence>
<reference evidence="9" key="2">
    <citation type="submission" date="2025-08" db="UniProtKB">
        <authorList>
            <consortium name="RefSeq"/>
        </authorList>
    </citation>
    <scope>IDENTIFICATION</scope>
    <source>
        <tissue evidence="9">Blood</tissue>
    </source>
</reference>
<dbReference type="AlphaFoldDB" id="A0A2D0Q8X9"/>
<dbReference type="InterPro" id="IPR013783">
    <property type="entry name" value="Ig-like_fold"/>
</dbReference>
<evidence type="ECO:0000259" key="7">
    <source>
        <dbReference type="PROSITE" id="PS50835"/>
    </source>
</evidence>
<keyword evidence="2 5" id="KW-0812">Transmembrane</keyword>
<dbReference type="PANTHER" id="PTHR11860">
    <property type="entry name" value="POLYMERIC-IMMUNOGLOBULIN RECEPTOR"/>
    <property type="match status" value="1"/>
</dbReference>
<evidence type="ECO:0000256" key="4">
    <source>
        <dbReference type="SAM" id="MobiDB-lite"/>
    </source>
</evidence>
<feature type="domain" description="Ig-like" evidence="7">
    <location>
        <begin position="122"/>
        <end position="210"/>
    </location>
</feature>
<evidence type="ECO:0000313" key="9">
    <source>
        <dbReference type="RefSeq" id="XP_017314166.1"/>
    </source>
</evidence>
<proteinExistence type="predicted"/>
<feature type="compositionally biased region" description="Basic and acidic residues" evidence="4">
    <location>
        <begin position="298"/>
        <end position="314"/>
    </location>
</feature>
<feature type="signal peptide" evidence="6">
    <location>
        <begin position="1"/>
        <end position="21"/>
    </location>
</feature>
<protein>
    <submittedName>
        <fullName evidence="9">Cell surface A33 antigen isoform X1</fullName>
    </submittedName>
</protein>
<dbReference type="InterPro" id="IPR036179">
    <property type="entry name" value="Ig-like_dom_sf"/>
</dbReference>
<dbReference type="SMART" id="SM00409">
    <property type="entry name" value="IG"/>
    <property type="match status" value="2"/>
</dbReference>
<evidence type="ECO:0000256" key="5">
    <source>
        <dbReference type="SAM" id="Phobius"/>
    </source>
</evidence>
<evidence type="ECO:0000313" key="8">
    <source>
        <dbReference type="Proteomes" id="UP000221080"/>
    </source>
</evidence>
<evidence type="ECO:0000256" key="2">
    <source>
        <dbReference type="ARBA" id="ARBA00022692"/>
    </source>
</evidence>
<dbReference type="InterPro" id="IPR007110">
    <property type="entry name" value="Ig-like_dom"/>
</dbReference>
<evidence type="ECO:0000256" key="6">
    <source>
        <dbReference type="SAM" id="SignalP"/>
    </source>
</evidence>
<dbReference type="Proteomes" id="UP000221080">
    <property type="component" value="Chromosome 1"/>
</dbReference>
<feature type="domain" description="Ig-like" evidence="7">
    <location>
        <begin position="18"/>
        <end position="114"/>
    </location>
</feature>
<dbReference type="InterPro" id="IPR013106">
    <property type="entry name" value="Ig_V-set"/>
</dbReference>
<keyword evidence="8" id="KW-1185">Reference proteome</keyword>
<keyword evidence="3 5" id="KW-0472">Membrane</keyword>
<feature type="transmembrane region" description="Helical" evidence="5">
    <location>
        <begin position="223"/>
        <end position="243"/>
    </location>
</feature>
<comment type="subcellular location">
    <subcellularLocation>
        <location evidence="1">Membrane</location>
    </subcellularLocation>
</comment>
<dbReference type="GO" id="GO:0005886">
    <property type="term" value="C:plasma membrane"/>
    <property type="evidence" value="ECO:0007669"/>
    <property type="project" value="TreeGrafter"/>
</dbReference>
<feature type="region of interest" description="Disordered" evidence="4">
    <location>
        <begin position="292"/>
        <end position="317"/>
    </location>
</feature>
<dbReference type="InterPro" id="IPR003599">
    <property type="entry name" value="Ig_sub"/>
</dbReference>
<dbReference type="GO" id="GO:0004888">
    <property type="term" value="F:transmembrane signaling receptor activity"/>
    <property type="evidence" value="ECO:0007669"/>
    <property type="project" value="TreeGrafter"/>
</dbReference>
<dbReference type="GeneID" id="108259292"/>
<dbReference type="PROSITE" id="PS50835">
    <property type="entry name" value="IG_LIKE"/>
    <property type="match status" value="2"/>
</dbReference>
<gene>
    <name evidence="9" type="primary">si:ch1073-59l16.1</name>
</gene>
<feature type="chain" id="PRO_5012406722" evidence="6">
    <location>
        <begin position="22"/>
        <end position="332"/>
    </location>
</feature>
<dbReference type="KEGG" id="ipu:108259292"/>
<organism evidence="8 9">
    <name type="scientific">Ictalurus punctatus</name>
    <name type="common">Channel catfish</name>
    <name type="synonym">Silurus punctatus</name>
    <dbReference type="NCBI Taxonomy" id="7998"/>
    <lineage>
        <taxon>Eukaryota</taxon>
        <taxon>Metazoa</taxon>
        <taxon>Chordata</taxon>
        <taxon>Craniata</taxon>
        <taxon>Vertebrata</taxon>
        <taxon>Euteleostomi</taxon>
        <taxon>Actinopterygii</taxon>
        <taxon>Neopterygii</taxon>
        <taxon>Teleostei</taxon>
        <taxon>Ostariophysi</taxon>
        <taxon>Siluriformes</taxon>
        <taxon>Ictaluridae</taxon>
        <taxon>Ictalurus</taxon>
    </lineage>
</organism>
<dbReference type="InterPro" id="IPR050671">
    <property type="entry name" value="CD300_family_receptors"/>
</dbReference>
<keyword evidence="5" id="KW-1133">Transmembrane helix</keyword>
<sequence>MMMTTKLFLLMIFFTVKQSVSQAVISVDNVSVQQGKSIIIPCLYNAKYINNRKYLCYKYLWTFCKDVQQRKGRKVFVSDDKTQHIFTVTMKNVTASDTGNYWCRVGSNVKKKIRLQVTQATPQLYVNAQMVTGYEGNNAVISCHHQTKKPKEWCKIGGACVSTTGNISGAWVQLSSIDGGFSVTMSKLTMDNTGWYWCSAGNEQMPVHITVLSRKPNRERRSFAWLVFLGLLITLICMAVIVFRKYKKKCQILSLRKRPENTYVSMKKTKLQTKQDDEDENVEAQEYEIMSSPMQRLEVQEKNPEGNESPKTDGGHITYKVDVVPEGPYCTC</sequence>
<accession>A0A2D0Q8X9</accession>
<dbReference type="Gene3D" id="2.60.40.10">
    <property type="entry name" value="Immunoglobulins"/>
    <property type="match status" value="2"/>
</dbReference>
<name>A0A2D0Q8X9_ICTPU</name>
<dbReference type="STRING" id="7998.ENSIPUP00000037249"/>
<reference evidence="8" key="1">
    <citation type="journal article" date="2016" name="Nat. Commun.">
        <title>The channel catfish genome sequence provides insights into the evolution of scale formation in teleosts.</title>
        <authorList>
            <person name="Liu Z."/>
            <person name="Liu S."/>
            <person name="Yao J."/>
            <person name="Bao L."/>
            <person name="Zhang J."/>
            <person name="Li Y."/>
            <person name="Jiang C."/>
            <person name="Sun L."/>
            <person name="Wang R."/>
            <person name="Zhang Y."/>
            <person name="Zhou T."/>
            <person name="Zeng Q."/>
            <person name="Fu Q."/>
            <person name="Gao S."/>
            <person name="Li N."/>
            <person name="Koren S."/>
            <person name="Jiang Y."/>
            <person name="Zimin A."/>
            <person name="Xu P."/>
            <person name="Phillippy A.M."/>
            <person name="Geng X."/>
            <person name="Song L."/>
            <person name="Sun F."/>
            <person name="Li C."/>
            <person name="Wang X."/>
            <person name="Chen A."/>
            <person name="Jin Y."/>
            <person name="Yuan Z."/>
            <person name="Yang Y."/>
            <person name="Tan S."/>
            <person name="Peatman E."/>
            <person name="Lu J."/>
            <person name="Qin Z."/>
            <person name="Dunham R."/>
            <person name="Li Z."/>
            <person name="Sonstegard T."/>
            <person name="Feng J."/>
            <person name="Danzmann R.G."/>
            <person name="Schroeder S."/>
            <person name="Scheffler B."/>
            <person name="Duke M.V."/>
            <person name="Ballard L."/>
            <person name="Kucuktas H."/>
            <person name="Kaltenboeck L."/>
            <person name="Liu H."/>
            <person name="Armbruster J."/>
            <person name="Xie Y."/>
            <person name="Kirby M.L."/>
            <person name="Tian Y."/>
            <person name="Flanagan M.E."/>
            <person name="Mu W."/>
            <person name="Waldbieser G.C."/>
        </authorList>
    </citation>
    <scope>NUCLEOTIDE SEQUENCE [LARGE SCALE GENOMIC DNA]</scope>
    <source>
        <strain evidence="8">SDA103</strain>
    </source>
</reference>
<dbReference type="OrthoDB" id="8920197at2759"/>